<dbReference type="Pfam" id="PF07980">
    <property type="entry name" value="SusD_RagB"/>
    <property type="match status" value="1"/>
</dbReference>
<evidence type="ECO:0000256" key="3">
    <source>
        <dbReference type="ARBA" id="ARBA00022729"/>
    </source>
</evidence>
<comment type="subcellular location">
    <subcellularLocation>
        <location evidence="1">Cell outer membrane</location>
    </subcellularLocation>
</comment>
<protein>
    <submittedName>
        <fullName evidence="8">SusD family protein</fullName>
    </submittedName>
</protein>
<keyword evidence="4" id="KW-0472">Membrane</keyword>
<dbReference type="GO" id="GO:0009279">
    <property type="term" value="C:cell outer membrane"/>
    <property type="evidence" value="ECO:0007669"/>
    <property type="project" value="UniProtKB-SubCell"/>
</dbReference>
<evidence type="ECO:0000256" key="5">
    <source>
        <dbReference type="ARBA" id="ARBA00023237"/>
    </source>
</evidence>
<evidence type="ECO:0000256" key="2">
    <source>
        <dbReference type="ARBA" id="ARBA00006275"/>
    </source>
</evidence>
<comment type="similarity">
    <text evidence="2">Belongs to the SusD family.</text>
</comment>
<organism evidence="8 9">
    <name type="scientific">Chitinophaga rupis</name>
    <dbReference type="NCBI Taxonomy" id="573321"/>
    <lineage>
        <taxon>Bacteria</taxon>
        <taxon>Pseudomonadati</taxon>
        <taxon>Bacteroidota</taxon>
        <taxon>Chitinophagia</taxon>
        <taxon>Chitinophagales</taxon>
        <taxon>Chitinophagaceae</taxon>
        <taxon>Chitinophaga</taxon>
    </lineage>
</organism>
<reference evidence="8 9" key="1">
    <citation type="submission" date="2016-10" db="EMBL/GenBank/DDBJ databases">
        <authorList>
            <person name="de Groot N.N."/>
        </authorList>
    </citation>
    <scope>NUCLEOTIDE SEQUENCE [LARGE SCALE GENOMIC DNA]</scope>
    <source>
        <strain evidence="8 9">DSM 21039</strain>
    </source>
</reference>
<dbReference type="SUPFAM" id="SSF48452">
    <property type="entry name" value="TPR-like"/>
    <property type="match status" value="1"/>
</dbReference>
<gene>
    <name evidence="8" type="ORF">SAMN04488505_10211</name>
</gene>
<feature type="domain" description="SusD-like N-terminal" evidence="7">
    <location>
        <begin position="102"/>
        <end position="239"/>
    </location>
</feature>
<dbReference type="STRING" id="573321.SAMN04488505_10211"/>
<evidence type="ECO:0000259" key="6">
    <source>
        <dbReference type="Pfam" id="PF07980"/>
    </source>
</evidence>
<feature type="domain" description="RagB/SusD" evidence="6">
    <location>
        <begin position="347"/>
        <end position="504"/>
    </location>
</feature>
<proteinExistence type="inferred from homology"/>
<dbReference type="Gene3D" id="1.25.40.390">
    <property type="match status" value="1"/>
</dbReference>
<keyword evidence="5" id="KW-0998">Cell outer membrane</keyword>
<dbReference type="AlphaFoldDB" id="A0A1H7P629"/>
<dbReference type="InterPro" id="IPR012944">
    <property type="entry name" value="SusD_RagB_dom"/>
</dbReference>
<evidence type="ECO:0000256" key="1">
    <source>
        <dbReference type="ARBA" id="ARBA00004442"/>
    </source>
</evidence>
<dbReference type="PROSITE" id="PS51257">
    <property type="entry name" value="PROKAR_LIPOPROTEIN"/>
    <property type="match status" value="1"/>
</dbReference>
<keyword evidence="3" id="KW-0732">Signal</keyword>
<dbReference type="EMBL" id="FOBB01000002">
    <property type="protein sequence ID" value="SEL31261.1"/>
    <property type="molecule type" value="Genomic_DNA"/>
</dbReference>
<evidence type="ECO:0000256" key="4">
    <source>
        <dbReference type="ARBA" id="ARBA00023136"/>
    </source>
</evidence>
<evidence type="ECO:0000259" key="7">
    <source>
        <dbReference type="Pfam" id="PF14322"/>
    </source>
</evidence>
<dbReference type="InterPro" id="IPR033985">
    <property type="entry name" value="SusD-like_N"/>
</dbReference>
<keyword evidence="9" id="KW-1185">Reference proteome</keyword>
<dbReference type="Proteomes" id="UP000198984">
    <property type="component" value="Unassembled WGS sequence"/>
</dbReference>
<evidence type="ECO:0000313" key="8">
    <source>
        <dbReference type="EMBL" id="SEL31261.1"/>
    </source>
</evidence>
<evidence type="ECO:0000313" key="9">
    <source>
        <dbReference type="Proteomes" id="UP000198984"/>
    </source>
</evidence>
<dbReference type="Pfam" id="PF14322">
    <property type="entry name" value="SusD-like_3"/>
    <property type="match status" value="1"/>
</dbReference>
<dbReference type="InterPro" id="IPR011990">
    <property type="entry name" value="TPR-like_helical_dom_sf"/>
</dbReference>
<sequence>MKMKASRFYTYAAALIIGLSACNKQLDTAPSNAVSEDIVLKNIDNLNTISEGTWAAMMDDFYGGTFSNPGFKTIALTSDAMGDDAALITTKYGFPAAYRFTQLNDKTQPRVSAIWGQLYKIINNSNIIIANADKVDGDATAKSVAKGQALALRAHIYLTIASFYQFSYLKDSLTKTAPIYTEPTTGATVGNPKASLKEIYELIFSDLQQAKTLLTGYDRPAKYKINADVVNGLLARAYLNTGRWVQAAAAADEAQRDYPLMAPAEYSKGFNDVNNSEWIWGHPEIPSQSDGSYSFHFLDVSSASSYYYSFMADPFFGELFEAGDIRKTLFSWDGSAVAREGYLQYKKFKFRGDQTADLVLMRSAEAILIKAEGYARAGNLTEGINALNQLRTARGARAFDGTGATQASLVKEILVERRKELWGEGFGLSDIIRNQLAVVRKPYVDASGDDIKVTVVTPDGTSKQVAAKYHTALKFADGTAFVPNSPYYIFVIPQAEEQNNPNLNN</sequence>
<name>A0A1H7P629_9BACT</name>
<accession>A0A1H7P629</accession>